<evidence type="ECO:0000313" key="1">
    <source>
        <dbReference type="Proteomes" id="UP000694941"/>
    </source>
</evidence>
<dbReference type="Pfam" id="PF04031">
    <property type="entry name" value="Las1"/>
    <property type="match status" value="1"/>
</dbReference>
<accession>A0ABM1SU32</accession>
<protein>
    <submittedName>
        <fullName evidence="2">Ribosomal biogenesis protein LAS1L-like</fullName>
    </submittedName>
</protein>
<dbReference type="PANTHER" id="PTHR15002:SF0">
    <property type="entry name" value="RIBOSOMAL BIOGENESIS PROTEIN LAS1L"/>
    <property type="match status" value="1"/>
</dbReference>
<dbReference type="Proteomes" id="UP000694941">
    <property type="component" value="Unplaced"/>
</dbReference>
<keyword evidence="1" id="KW-1185">Reference proteome</keyword>
<dbReference type="GeneID" id="106463821"/>
<organism evidence="1 2">
    <name type="scientific">Limulus polyphemus</name>
    <name type="common">Atlantic horseshoe crab</name>
    <dbReference type="NCBI Taxonomy" id="6850"/>
    <lineage>
        <taxon>Eukaryota</taxon>
        <taxon>Metazoa</taxon>
        <taxon>Ecdysozoa</taxon>
        <taxon>Arthropoda</taxon>
        <taxon>Chelicerata</taxon>
        <taxon>Merostomata</taxon>
        <taxon>Xiphosura</taxon>
        <taxon>Limulidae</taxon>
        <taxon>Limulus</taxon>
    </lineage>
</organism>
<sequence>MALIRFINLVSELGQCNKFTLPVKNVALKFGIPDWIVDLRHCASHTLTPPLEMLRTGADFALQWLRLYFWEFESMTLEDFTVLPPSSKPESAIHENLLHYQQHLYEILYSQLPYINVKKHQKQVKKIRKSIQQLLRNNSPLFLNILVQPDYLLHTEDQLNYLLLAHEKQFLHNSSIVLPASLFKFWEPLLITLFMKHGNLQAFLEILLSGSSAWNQLNQKIAVAWVTKLISCLDTKEKTRKYSRLQFYQSKLLSQLNWHALLVAGLKSPNKNMTGVLPMILERVSPPISCSNKHHLMALVAIYLGVVTELPDIESSTTNVGMFDFDDLKTIHRKIIEDNSGTESLGGDWSFCADEIDWSSYPLGTCLYYSSKGGVTELELRPTSCVENDIPQQDEDMDYNAVPCQPELFCNASNKHQDLMEEVSEFFPEHPTLQLDDVLQELRVL</sequence>
<dbReference type="RefSeq" id="XP_022247138.1">
    <property type="nucleotide sequence ID" value="XM_022391430.1"/>
</dbReference>
<dbReference type="PANTHER" id="PTHR15002">
    <property type="entry name" value="RIBOSOMAL BIOGENESIS PROTEIN LAS1L"/>
    <property type="match status" value="1"/>
</dbReference>
<gene>
    <name evidence="2" type="primary">LOC106463821</name>
</gene>
<evidence type="ECO:0000313" key="2">
    <source>
        <dbReference type="RefSeq" id="XP_022247138.1"/>
    </source>
</evidence>
<proteinExistence type="predicted"/>
<name>A0ABM1SU32_LIMPO</name>
<reference evidence="2" key="1">
    <citation type="submission" date="2025-08" db="UniProtKB">
        <authorList>
            <consortium name="RefSeq"/>
        </authorList>
    </citation>
    <scope>IDENTIFICATION</scope>
    <source>
        <tissue evidence="2">Muscle</tissue>
    </source>
</reference>
<dbReference type="InterPro" id="IPR007174">
    <property type="entry name" value="Las1"/>
</dbReference>